<dbReference type="Gene3D" id="3.40.309.10">
    <property type="entry name" value="Aldehyde Dehydrogenase, Chain A, domain 2"/>
    <property type="match status" value="1"/>
</dbReference>
<keyword evidence="2 6" id="KW-0560">Oxidoreductase</keyword>
<dbReference type="FunFam" id="3.40.605.10:FF:000050">
    <property type="entry name" value="Aldehyde dehydrogenase, mitochondrial"/>
    <property type="match status" value="1"/>
</dbReference>
<evidence type="ECO:0000313" key="9">
    <source>
        <dbReference type="Proteomes" id="UP000323067"/>
    </source>
</evidence>
<dbReference type="FunFam" id="3.40.309.10:FF:000012">
    <property type="entry name" value="Betaine aldehyde dehydrogenase"/>
    <property type="match status" value="1"/>
</dbReference>
<dbReference type="VEuPathDB" id="FungiDB:A9K55_002091"/>
<evidence type="ECO:0000313" key="8">
    <source>
        <dbReference type="EMBL" id="ATY66329.1"/>
    </source>
</evidence>
<dbReference type="EC" id="1.2.1.3" evidence="3"/>
<dbReference type="InterPro" id="IPR016163">
    <property type="entry name" value="Ald_DH_C"/>
</dbReference>
<dbReference type="Pfam" id="PF00171">
    <property type="entry name" value="Aldedh"/>
    <property type="match status" value="1"/>
</dbReference>
<sequence>MGEITLTGFGGRQIRGLPAVTERSNPVPGGLFINNEFQPATGGAELQVENPSTGDHLATVSAAQREDVDKAVTAAQAAFQGAWKAVSPAARGQLLNRLADLVERDADDLASLQALEAGVLFRESKDLHIPQASETLRYYAGWADKITGQLLSIPHGHAYTRREPLGVCAAIVPWNAPLMITIWKLAPAIAAGNVIIIKTPELTPLYAQKLALLVAEAGFPPGAISILCGFGAVAGQALAEHPGVKKISFTGSGPVGRQIMKAAAASNLKKVTLELGGKSASLVFADADLQNALFWTTLGFTANNGQVCAAGSRLYVHAAIYDDFLKQLAERLVGATQGDPLAAETTKGPVISRQQRDKIAAYITQAKQSGVRLLAEAGTTTEKGHFVPSTAFADVPEDARIMQEEIFGPVASITSFRTEAEAISKANASEYGLSAAVFTNDVSRAERVSSALESGQVTVNCWGTLHANTPFGGVKQSGFGRDMGEEALDSWLTTKSVKYFTLPAADEDKQ</sequence>
<evidence type="ECO:0000256" key="4">
    <source>
        <dbReference type="ARBA" id="ARBA00049194"/>
    </source>
</evidence>
<dbReference type="InterPro" id="IPR016161">
    <property type="entry name" value="Ald_DH/histidinol_DH"/>
</dbReference>
<accession>A0A2H4STA2</accession>
<evidence type="ECO:0000256" key="6">
    <source>
        <dbReference type="RuleBase" id="RU003345"/>
    </source>
</evidence>
<dbReference type="Proteomes" id="UP000323067">
    <property type="component" value="Chromosome iii"/>
</dbReference>
<evidence type="ECO:0000259" key="7">
    <source>
        <dbReference type="Pfam" id="PF00171"/>
    </source>
</evidence>
<dbReference type="PANTHER" id="PTHR11699">
    <property type="entry name" value="ALDEHYDE DEHYDROGENASE-RELATED"/>
    <property type="match status" value="1"/>
</dbReference>
<dbReference type="SUPFAM" id="SSF53720">
    <property type="entry name" value="ALDH-like"/>
    <property type="match status" value="1"/>
</dbReference>
<dbReference type="FunFam" id="3.40.605.10:FF:000026">
    <property type="entry name" value="Aldehyde dehydrogenase, putative"/>
    <property type="match status" value="1"/>
</dbReference>
<proteinExistence type="inferred from homology"/>
<evidence type="ECO:0000256" key="1">
    <source>
        <dbReference type="ARBA" id="ARBA00009986"/>
    </source>
</evidence>
<dbReference type="InterPro" id="IPR015590">
    <property type="entry name" value="Aldehyde_DH_dom"/>
</dbReference>
<dbReference type="InterPro" id="IPR029510">
    <property type="entry name" value="Ald_DH_CS_GLU"/>
</dbReference>
<gene>
    <name evidence="8" type="ORF">A9K55_002091</name>
</gene>
<feature type="domain" description="Aldehyde dehydrogenase" evidence="7">
    <location>
        <begin position="44"/>
        <end position="497"/>
    </location>
</feature>
<dbReference type="OrthoDB" id="310895at2759"/>
<evidence type="ECO:0000256" key="5">
    <source>
        <dbReference type="PROSITE-ProRule" id="PRU10007"/>
    </source>
</evidence>
<comment type="catalytic activity">
    <reaction evidence="4">
        <text>an aldehyde + NAD(+) + H2O = a carboxylate + NADH + 2 H(+)</text>
        <dbReference type="Rhea" id="RHEA:16185"/>
        <dbReference type="ChEBI" id="CHEBI:15377"/>
        <dbReference type="ChEBI" id="CHEBI:15378"/>
        <dbReference type="ChEBI" id="CHEBI:17478"/>
        <dbReference type="ChEBI" id="CHEBI:29067"/>
        <dbReference type="ChEBI" id="CHEBI:57540"/>
        <dbReference type="ChEBI" id="CHEBI:57945"/>
        <dbReference type="EC" id="1.2.1.3"/>
    </reaction>
</comment>
<dbReference type="AlphaFoldDB" id="A0A2H4STA2"/>
<reference evidence="8 9" key="1">
    <citation type="journal article" date="2017" name="BMC Genomics">
        <title>Chromosome level assembly and secondary metabolite potential of the parasitic fungus Cordyceps militaris.</title>
        <authorList>
            <person name="Kramer G.J."/>
            <person name="Nodwell J.R."/>
        </authorList>
    </citation>
    <scope>NUCLEOTIDE SEQUENCE [LARGE SCALE GENOMIC DNA]</scope>
    <source>
        <strain evidence="8 9">ATCC 34164</strain>
    </source>
</reference>
<dbReference type="Gene3D" id="3.40.605.10">
    <property type="entry name" value="Aldehyde Dehydrogenase, Chain A, domain 1"/>
    <property type="match status" value="1"/>
</dbReference>
<dbReference type="PROSITE" id="PS00687">
    <property type="entry name" value="ALDEHYDE_DEHYDR_GLU"/>
    <property type="match status" value="1"/>
</dbReference>
<dbReference type="GO" id="GO:0004029">
    <property type="term" value="F:aldehyde dehydrogenase (NAD+) activity"/>
    <property type="evidence" value="ECO:0007669"/>
    <property type="project" value="UniProtKB-EC"/>
</dbReference>
<evidence type="ECO:0000256" key="3">
    <source>
        <dbReference type="ARBA" id="ARBA00024226"/>
    </source>
</evidence>
<comment type="similarity">
    <text evidence="1 6">Belongs to the aldehyde dehydrogenase family.</text>
</comment>
<dbReference type="VEuPathDB" id="FungiDB:CCM_08475"/>
<name>A0A2H4STA2_CORMI</name>
<dbReference type="InterPro" id="IPR016162">
    <property type="entry name" value="Ald_DH_N"/>
</dbReference>
<evidence type="ECO:0000256" key="2">
    <source>
        <dbReference type="ARBA" id="ARBA00023002"/>
    </source>
</evidence>
<protein>
    <recommendedName>
        <fullName evidence="3">aldehyde dehydrogenase (NAD(+))</fullName>
        <ecNumber evidence="3">1.2.1.3</ecNumber>
    </recommendedName>
</protein>
<feature type="active site" evidence="5">
    <location>
        <position position="274"/>
    </location>
</feature>
<organism evidence="8 9">
    <name type="scientific">Cordyceps militaris</name>
    <name type="common">Caterpillar fungus</name>
    <name type="synonym">Clavaria militaris</name>
    <dbReference type="NCBI Taxonomy" id="73501"/>
    <lineage>
        <taxon>Eukaryota</taxon>
        <taxon>Fungi</taxon>
        <taxon>Dikarya</taxon>
        <taxon>Ascomycota</taxon>
        <taxon>Pezizomycotina</taxon>
        <taxon>Sordariomycetes</taxon>
        <taxon>Hypocreomycetidae</taxon>
        <taxon>Hypocreales</taxon>
        <taxon>Cordycipitaceae</taxon>
        <taxon>Cordyceps</taxon>
    </lineage>
</organism>
<dbReference type="EMBL" id="CP023326">
    <property type="protein sequence ID" value="ATY66329.1"/>
    <property type="molecule type" value="Genomic_DNA"/>
</dbReference>
<dbReference type="GO" id="GO:0046394">
    <property type="term" value="P:carboxylic acid biosynthetic process"/>
    <property type="evidence" value="ECO:0007669"/>
    <property type="project" value="UniProtKB-ARBA"/>
</dbReference>